<feature type="binding site" evidence="12">
    <location>
        <position position="62"/>
    </location>
    <ligand>
        <name>Zn(2+)</name>
        <dbReference type="ChEBI" id="CHEBI:29105"/>
        <note>catalytic</note>
    </ligand>
</feature>
<evidence type="ECO:0000256" key="1">
    <source>
        <dbReference type="ARBA" id="ARBA00001947"/>
    </source>
</evidence>
<dbReference type="EMBL" id="VDLU01000004">
    <property type="protein sequence ID" value="TNJ26886.1"/>
    <property type="molecule type" value="Genomic_DNA"/>
</dbReference>
<feature type="domain" description="CMP/dCMP-type deaminase" evidence="14">
    <location>
        <begin position="10"/>
        <end position="135"/>
    </location>
</feature>
<comment type="caution">
    <text evidence="15">The sequence shown here is derived from an EMBL/GenBank/DDBJ whole genome shotgun (WGS) entry which is preliminary data.</text>
</comment>
<evidence type="ECO:0000256" key="5">
    <source>
        <dbReference type="ARBA" id="ARBA00022723"/>
    </source>
</evidence>
<evidence type="ECO:0000256" key="4">
    <source>
        <dbReference type="ARBA" id="ARBA00012783"/>
    </source>
</evidence>
<dbReference type="PANTHER" id="PTHR11644:SF2">
    <property type="entry name" value="CYTIDINE DEAMINASE"/>
    <property type="match status" value="1"/>
</dbReference>
<dbReference type="PROSITE" id="PS51747">
    <property type="entry name" value="CYT_DCMP_DEAMINASES_2"/>
    <property type="match status" value="1"/>
</dbReference>
<evidence type="ECO:0000256" key="9">
    <source>
        <dbReference type="ARBA" id="ARBA00049558"/>
    </source>
</evidence>
<feature type="binding site" evidence="12">
    <location>
        <position position="96"/>
    </location>
    <ligand>
        <name>Zn(2+)</name>
        <dbReference type="ChEBI" id="CHEBI:29105"/>
        <note>catalytic</note>
    </ligand>
</feature>
<dbReference type="GO" id="GO:0008270">
    <property type="term" value="F:zinc ion binding"/>
    <property type="evidence" value="ECO:0007669"/>
    <property type="project" value="UniProtKB-UniRule"/>
</dbReference>
<protein>
    <recommendedName>
        <fullName evidence="4 13">Cytidine deaminase</fullName>
        <ecNumber evidence="4 13">3.5.4.5</ecNumber>
    </recommendedName>
    <alternativeName>
        <fullName evidence="8 13">Cytidine aminohydrolase</fullName>
    </alternativeName>
</protein>
<feature type="binding site" evidence="11">
    <location>
        <begin position="51"/>
        <end position="57"/>
    </location>
    <ligand>
        <name>substrate</name>
    </ligand>
</feature>
<dbReference type="CDD" id="cd01283">
    <property type="entry name" value="cytidine_deaminase"/>
    <property type="match status" value="1"/>
</dbReference>
<dbReference type="InterPro" id="IPR006262">
    <property type="entry name" value="Cyt_deam_tetra"/>
</dbReference>
<keyword evidence="16" id="KW-1185">Reference proteome</keyword>
<dbReference type="GO" id="GO:0005829">
    <property type="term" value="C:cytosol"/>
    <property type="evidence" value="ECO:0007669"/>
    <property type="project" value="TreeGrafter"/>
</dbReference>
<dbReference type="OrthoDB" id="414540at2759"/>
<name>A0A4Z1SMH0_GIAMU</name>
<feature type="active site" description="Proton donor" evidence="10">
    <location>
        <position position="64"/>
    </location>
</feature>
<gene>
    <name evidence="15" type="ORF">GMRT_10534</name>
</gene>
<dbReference type="NCBIfam" id="NF004064">
    <property type="entry name" value="PRK05578.1"/>
    <property type="match status" value="1"/>
</dbReference>
<proteinExistence type="inferred from homology"/>
<evidence type="ECO:0000256" key="6">
    <source>
        <dbReference type="ARBA" id="ARBA00022801"/>
    </source>
</evidence>
<dbReference type="InterPro" id="IPR016193">
    <property type="entry name" value="Cytidine_deaminase-like"/>
</dbReference>
<evidence type="ECO:0000256" key="11">
    <source>
        <dbReference type="PIRSR" id="PIRSR606262-2"/>
    </source>
</evidence>
<dbReference type="InterPro" id="IPR050202">
    <property type="entry name" value="Cyt/Deoxycyt_deaminase"/>
</dbReference>
<comment type="similarity">
    <text evidence="3 13">Belongs to the cytidine and deoxycytidylate deaminase family.</text>
</comment>
<accession>A0A4Z1SMH0</accession>
<keyword evidence="6 13" id="KW-0378">Hydrolase</keyword>
<dbReference type="PANTHER" id="PTHR11644">
    <property type="entry name" value="CYTIDINE DEAMINASE"/>
    <property type="match status" value="1"/>
</dbReference>
<dbReference type="InterPro" id="IPR002125">
    <property type="entry name" value="CMP_dCMP_dom"/>
</dbReference>
<dbReference type="PROSITE" id="PS00903">
    <property type="entry name" value="CYT_DCMP_DEAMINASES_1"/>
    <property type="match status" value="1"/>
</dbReference>
<dbReference type="GO" id="GO:0055086">
    <property type="term" value="P:nucleobase-containing small molecule metabolic process"/>
    <property type="evidence" value="ECO:0007669"/>
    <property type="project" value="UniProtKB-ARBA"/>
</dbReference>
<evidence type="ECO:0000259" key="14">
    <source>
        <dbReference type="PROSITE" id="PS51747"/>
    </source>
</evidence>
<organism evidence="15 16">
    <name type="scientific">Giardia muris</name>
    <dbReference type="NCBI Taxonomy" id="5742"/>
    <lineage>
        <taxon>Eukaryota</taxon>
        <taxon>Metamonada</taxon>
        <taxon>Diplomonadida</taxon>
        <taxon>Hexamitidae</taxon>
        <taxon>Giardiinae</taxon>
        <taxon>Giardia</taxon>
    </lineage>
</organism>
<comment type="function">
    <text evidence="2 13">This enzyme scavenges exogenous and endogenous cytidine and 2'-deoxycytidine for UMP synthesis.</text>
</comment>
<evidence type="ECO:0000256" key="8">
    <source>
        <dbReference type="ARBA" id="ARBA00032005"/>
    </source>
</evidence>
<comment type="catalytic activity">
    <reaction evidence="9 13">
        <text>cytidine + H2O + H(+) = uridine + NH4(+)</text>
        <dbReference type="Rhea" id="RHEA:16069"/>
        <dbReference type="ChEBI" id="CHEBI:15377"/>
        <dbReference type="ChEBI" id="CHEBI:15378"/>
        <dbReference type="ChEBI" id="CHEBI:16704"/>
        <dbReference type="ChEBI" id="CHEBI:17562"/>
        <dbReference type="ChEBI" id="CHEBI:28938"/>
        <dbReference type="EC" id="3.5.4.5"/>
    </reaction>
</comment>
<evidence type="ECO:0000313" key="16">
    <source>
        <dbReference type="Proteomes" id="UP000315496"/>
    </source>
</evidence>
<reference evidence="15 16" key="1">
    <citation type="submission" date="2019-05" db="EMBL/GenBank/DDBJ databases">
        <title>The compact genome of Giardia muris reveals important steps in the evolution of intestinal protozoan parasites.</title>
        <authorList>
            <person name="Xu F."/>
            <person name="Jimenez-Gonzalez A."/>
            <person name="Einarsson E."/>
            <person name="Astvaldsson A."/>
            <person name="Peirasmaki D."/>
            <person name="Eckmann L."/>
            <person name="Andersson J.O."/>
            <person name="Svard S.G."/>
            <person name="Jerlstrom-Hultqvist J."/>
        </authorList>
    </citation>
    <scope>NUCLEOTIDE SEQUENCE [LARGE SCALE GENOMIC DNA]</scope>
    <source>
        <strain evidence="15 16">Roberts-Thomson</strain>
    </source>
</reference>
<evidence type="ECO:0000256" key="2">
    <source>
        <dbReference type="ARBA" id="ARBA00003949"/>
    </source>
</evidence>
<dbReference type="SUPFAM" id="SSF53927">
    <property type="entry name" value="Cytidine deaminase-like"/>
    <property type="match status" value="1"/>
</dbReference>
<evidence type="ECO:0000256" key="13">
    <source>
        <dbReference type="RuleBase" id="RU364006"/>
    </source>
</evidence>
<dbReference type="Gene3D" id="3.40.140.10">
    <property type="entry name" value="Cytidine Deaminase, domain 2"/>
    <property type="match status" value="1"/>
</dbReference>
<dbReference type="InterPro" id="IPR016192">
    <property type="entry name" value="APOBEC/CMP_deaminase_Zn-bd"/>
</dbReference>
<sequence length="138" mass="14232">MSSATPISAATRDEMLKIAIAATERAYCPYSSYKVGCALLLGDGRIVPGCNIENAAYPAGICAERTAVAGAIASGCRDLIACVVVTRDGGSPCGICRQTLNEFNPKLPIILAKLDGTIAEETTLDKLLPGAFGPGNLD</sequence>
<dbReference type="GO" id="GO:0042802">
    <property type="term" value="F:identical protein binding"/>
    <property type="evidence" value="ECO:0007669"/>
    <property type="project" value="UniProtKB-ARBA"/>
</dbReference>
<feature type="binding site" evidence="12">
    <location>
        <position position="93"/>
    </location>
    <ligand>
        <name>Zn(2+)</name>
        <dbReference type="ChEBI" id="CHEBI:29105"/>
        <note>catalytic</note>
    </ligand>
</feature>
<evidence type="ECO:0000313" key="15">
    <source>
        <dbReference type="EMBL" id="TNJ26886.1"/>
    </source>
</evidence>
<dbReference type="GO" id="GO:0004126">
    <property type="term" value="F:cytidine deaminase activity"/>
    <property type="evidence" value="ECO:0007669"/>
    <property type="project" value="UniProtKB-UniRule"/>
</dbReference>
<dbReference type="EC" id="3.5.4.5" evidence="4 13"/>
<evidence type="ECO:0000256" key="10">
    <source>
        <dbReference type="PIRSR" id="PIRSR606262-1"/>
    </source>
</evidence>
<keyword evidence="7 12" id="KW-0862">Zinc</keyword>
<evidence type="ECO:0000256" key="3">
    <source>
        <dbReference type="ARBA" id="ARBA00006576"/>
    </source>
</evidence>
<dbReference type="GO" id="GO:0072527">
    <property type="term" value="P:pyrimidine-containing compound metabolic process"/>
    <property type="evidence" value="ECO:0007669"/>
    <property type="project" value="UniProtKB-ARBA"/>
</dbReference>
<dbReference type="Proteomes" id="UP000315496">
    <property type="component" value="Chromosome 4"/>
</dbReference>
<keyword evidence="5 12" id="KW-0479">Metal-binding</keyword>
<dbReference type="Pfam" id="PF00383">
    <property type="entry name" value="dCMP_cyt_deam_1"/>
    <property type="match status" value="1"/>
</dbReference>
<evidence type="ECO:0000256" key="12">
    <source>
        <dbReference type="PIRSR" id="PIRSR606262-3"/>
    </source>
</evidence>
<evidence type="ECO:0000256" key="7">
    <source>
        <dbReference type="ARBA" id="ARBA00022833"/>
    </source>
</evidence>
<dbReference type="AlphaFoldDB" id="A0A4Z1SMH0"/>
<comment type="cofactor">
    <cofactor evidence="1 12 13">
        <name>Zn(2+)</name>
        <dbReference type="ChEBI" id="CHEBI:29105"/>
    </cofactor>
</comment>
<dbReference type="FunFam" id="3.40.140.10:FF:000008">
    <property type="entry name" value="Cytidine deaminase"/>
    <property type="match status" value="1"/>
</dbReference>
<dbReference type="VEuPathDB" id="GiardiaDB:GMRT_10534"/>
<comment type="catalytic activity">
    <reaction evidence="13">
        <text>2'-deoxycytidine + H2O + H(+) = 2'-deoxyuridine + NH4(+)</text>
        <dbReference type="Rhea" id="RHEA:13433"/>
        <dbReference type="ChEBI" id="CHEBI:15377"/>
        <dbReference type="ChEBI" id="CHEBI:15378"/>
        <dbReference type="ChEBI" id="CHEBI:15698"/>
        <dbReference type="ChEBI" id="CHEBI:16450"/>
        <dbReference type="ChEBI" id="CHEBI:28938"/>
        <dbReference type="EC" id="3.5.4.5"/>
    </reaction>
</comment>
<dbReference type="NCBIfam" id="TIGR01354">
    <property type="entry name" value="cyt_deam_tetra"/>
    <property type="match status" value="1"/>
</dbReference>